<keyword evidence="2" id="KW-0067">ATP-binding</keyword>
<dbReference type="Gene3D" id="1.10.3290.10">
    <property type="entry name" value="Fido-like domain"/>
    <property type="match status" value="1"/>
</dbReference>
<evidence type="ECO:0000259" key="3">
    <source>
        <dbReference type="PROSITE" id="PS51459"/>
    </source>
</evidence>
<evidence type="ECO:0000256" key="1">
    <source>
        <dbReference type="PIRSR" id="PIRSR640198-1"/>
    </source>
</evidence>
<dbReference type="Pfam" id="PF02661">
    <property type="entry name" value="Fic"/>
    <property type="match status" value="1"/>
</dbReference>
<dbReference type="Proteomes" id="UP000824133">
    <property type="component" value="Unassembled WGS sequence"/>
</dbReference>
<dbReference type="AlphaFoldDB" id="A0A9D1ZAZ4"/>
<dbReference type="EMBL" id="DXCP01000034">
    <property type="protein sequence ID" value="HIY79702.1"/>
    <property type="molecule type" value="Genomic_DNA"/>
</dbReference>
<evidence type="ECO:0000313" key="4">
    <source>
        <dbReference type="EMBL" id="HIY79702.1"/>
    </source>
</evidence>
<reference evidence="4" key="2">
    <citation type="submission" date="2021-04" db="EMBL/GenBank/DDBJ databases">
        <authorList>
            <person name="Gilroy R."/>
        </authorList>
    </citation>
    <scope>NUCLEOTIDE SEQUENCE</scope>
    <source>
        <strain evidence="4">ChiHjej10B9-743</strain>
    </source>
</reference>
<dbReference type="InterPro" id="IPR036597">
    <property type="entry name" value="Fido-like_dom_sf"/>
</dbReference>
<evidence type="ECO:0000313" key="5">
    <source>
        <dbReference type="Proteomes" id="UP000824133"/>
    </source>
</evidence>
<organism evidence="4 5">
    <name type="scientific">Candidatus Olsenella excrementavium</name>
    <dbReference type="NCBI Taxonomy" id="2838709"/>
    <lineage>
        <taxon>Bacteria</taxon>
        <taxon>Bacillati</taxon>
        <taxon>Actinomycetota</taxon>
        <taxon>Coriobacteriia</taxon>
        <taxon>Coriobacteriales</taxon>
        <taxon>Atopobiaceae</taxon>
        <taxon>Olsenella</taxon>
    </lineage>
</organism>
<feature type="binding site" evidence="2">
    <location>
        <begin position="57"/>
        <end position="64"/>
    </location>
    <ligand>
        <name>ATP</name>
        <dbReference type="ChEBI" id="CHEBI:30616"/>
    </ligand>
</feature>
<dbReference type="GO" id="GO:0005524">
    <property type="term" value="F:ATP binding"/>
    <property type="evidence" value="ECO:0007669"/>
    <property type="project" value="UniProtKB-KW"/>
</dbReference>
<dbReference type="SUPFAM" id="SSF140931">
    <property type="entry name" value="Fic-like"/>
    <property type="match status" value="1"/>
</dbReference>
<reference evidence="4" key="1">
    <citation type="journal article" date="2021" name="PeerJ">
        <title>Extensive microbial diversity within the chicken gut microbiome revealed by metagenomics and culture.</title>
        <authorList>
            <person name="Gilroy R."/>
            <person name="Ravi A."/>
            <person name="Getino M."/>
            <person name="Pursley I."/>
            <person name="Horton D.L."/>
            <person name="Alikhan N.F."/>
            <person name="Baker D."/>
            <person name="Gharbi K."/>
            <person name="Hall N."/>
            <person name="Watson M."/>
            <person name="Adriaenssens E.M."/>
            <person name="Foster-Nyarko E."/>
            <person name="Jarju S."/>
            <person name="Secka A."/>
            <person name="Antonio M."/>
            <person name="Oren A."/>
            <person name="Chaudhuri R.R."/>
            <person name="La Ragione R."/>
            <person name="Hildebrand F."/>
            <person name="Pallen M.J."/>
        </authorList>
    </citation>
    <scope>NUCLEOTIDE SEQUENCE</scope>
    <source>
        <strain evidence="4">ChiHjej10B9-743</strain>
    </source>
</reference>
<protein>
    <submittedName>
        <fullName evidence="4">Fic family protein</fullName>
    </submittedName>
</protein>
<feature type="active site" evidence="1">
    <location>
        <position position="53"/>
    </location>
</feature>
<evidence type="ECO:0000256" key="2">
    <source>
        <dbReference type="PIRSR" id="PIRSR640198-2"/>
    </source>
</evidence>
<proteinExistence type="predicted"/>
<comment type="caution">
    <text evidence="4">The sequence shown here is derived from an EMBL/GenBank/DDBJ whole genome shotgun (WGS) entry which is preliminary data.</text>
</comment>
<name>A0A9D1ZAZ4_9ACTN</name>
<keyword evidence="2" id="KW-0547">Nucleotide-binding</keyword>
<dbReference type="PANTHER" id="PTHR13504:SF40">
    <property type="entry name" value="FIDO DOMAIN-CONTAINING PROTEIN"/>
    <property type="match status" value="1"/>
</dbReference>
<accession>A0A9D1ZAZ4</accession>
<dbReference type="PANTHER" id="PTHR13504">
    <property type="entry name" value="FIDO DOMAIN-CONTAINING PROTEIN DDB_G0283145"/>
    <property type="match status" value="1"/>
</dbReference>
<feature type="domain" description="Fido" evidence="3">
    <location>
        <begin position="1"/>
        <end position="116"/>
    </location>
</feature>
<dbReference type="PROSITE" id="PS51459">
    <property type="entry name" value="FIDO"/>
    <property type="match status" value="1"/>
</dbReference>
<gene>
    <name evidence="4" type="ORF">IAA42_04610</name>
</gene>
<sequence length="241" mass="27066">MFIESRGRVLHQGVSPEAAIKKMLNQMLELVSSESIPEMYGALLAHFLFEYVHPFYDGDGRTGRYLLALNLSTPLSQPTTLSLSRVIAENKNAYYKAFDLVERPLNCSEATHFVITMLDLIGQAQDDLIANLEEKKGALEELCARANSLDDSFSERERDLLFFIGQLTLFDAFGETDIKRTSAYLQASVPTTRKALEHLRAREYLLRTSMRPAVYRLSQQGRAALGLGDVRTPADEVLSEV</sequence>
<dbReference type="InterPro" id="IPR040198">
    <property type="entry name" value="Fido_containing"/>
</dbReference>
<dbReference type="InterPro" id="IPR003812">
    <property type="entry name" value="Fido"/>
</dbReference>